<dbReference type="Proteomes" id="UP000571183">
    <property type="component" value="Unassembled WGS sequence"/>
</dbReference>
<reference evidence="2" key="1">
    <citation type="submission" date="2020-08" db="EMBL/GenBank/DDBJ databases">
        <title>Sequencing the genomes of 1000 actinobacteria strains.</title>
        <authorList>
            <person name="Klenk H.-P."/>
        </authorList>
    </citation>
    <scope>NUCLEOTIDE SEQUENCE [LARGE SCALE GENOMIC DNA]</scope>
    <source>
        <strain evidence="2">DSM 27064</strain>
    </source>
</reference>
<dbReference type="PANTHER" id="PTHR34297:SF3">
    <property type="entry name" value="ALKALINE SHOCK PROTEIN 23"/>
    <property type="match status" value="1"/>
</dbReference>
<dbReference type="Pfam" id="PF03780">
    <property type="entry name" value="Asp23"/>
    <property type="match status" value="1"/>
</dbReference>
<accession>A0A840DPD2</accession>
<evidence type="ECO:0000313" key="3">
    <source>
        <dbReference type="Proteomes" id="UP000571183"/>
    </source>
</evidence>
<comment type="caution">
    <text evidence="2">The sequence shown here is derived from an EMBL/GenBank/DDBJ whole genome shotgun (WGS) entry which is preliminary data.</text>
</comment>
<proteinExistence type="inferred from homology"/>
<evidence type="ECO:0000256" key="1">
    <source>
        <dbReference type="ARBA" id="ARBA00005721"/>
    </source>
</evidence>
<dbReference type="RefSeq" id="WP_233574357.1">
    <property type="nucleotide sequence ID" value="NZ_JACIFD010000006.1"/>
</dbReference>
<dbReference type="PANTHER" id="PTHR34297">
    <property type="entry name" value="HYPOTHETICAL CYTOSOLIC PROTEIN-RELATED"/>
    <property type="match status" value="1"/>
</dbReference>
<protein>
    <submittedName>
        <fullName evidence="2">Putative alkaline shock family protein YloU</fullName>
    </submittedName>
</protein>
<organism evidence="2 3">
    <name type="scientific">Canibacter oris</name>
    <dbReference type="NCBI Taxonomy" id="1365628"/>
    <lineage>
        <taxon>Bacteria</taxon>
        <taxon>Bacillati</taxon>
        <taxon>Actinomycetota</taxon>
        <taxon>Actinomycetes</taxon>
        <taxon>Micrococcales</taxon>
        <taxon>Microbacteriaceae</taxon>
        <taxon>Canibacter</taxon>
    </lineage>
</organism>
<evidence type="ECO:0000313" key="2">
    <source>
        <dbReference type="EMBL" id="MBB4071409.1"/>
    </source>
</evidence>
<gene>
    <name evidence="2" type="ORF">F5897_000713</name>
</gene>
<keyword evidence="3" id="KW-1185">Reference proteome</keyword>
<sequence>MENNMNHISGVGGKTVIDDGVVAKLTGIAIREVAGVYDLGGGAARMAGAIRGVVGNTDLAQGVSVEVGEHEVAADISVVAEYPVALQDLSDRVRAAAANAITELVGMQVAEINVTINDVHVPSDDKNEEEVSRVN</sequence>
<name>A0A840DPD2_9MICO</name>
<dbReference type="AlphaFoldDB" id="A0A840DPD2"/>
<comment type="similarity">
    <text evidence="1">Belongs to the asp23 family.</text>
</comment>
<dbReference type="EMBL" id="JACIFD010000006">
    <property type="protein sequence ID" value="MBB4071409.1"/>
    <property type="molecule type" value="Genomic_DNA"/>
</dbReference>
<dbReference type="InterPro" id="IPR005531">
    <property type="entry name" value="Asp23"/>
</dbReference>